<keyword evidence="2" id="KW-0472">Membrane</keyword>
<feature type="region of interest" description="Disordered" evidence="1">
    <location>
        <begin position="130"/>
        <end position="154"/>
    </location>
</feature>
<dbReference type="InterPro" id="IPR038885">
    <property type="entry name" value="PLB1"/>
</dbReference>
<dbReference type="Proteomes" id="UP000663829">
    <property type="component" value="Unassembled WGS sequence"/>
</dbReference>
<evidence type="ECO:0000313" key="3">
    <source>
        <dbReference type="EMBL" id="CAF1145471.1"/>
    </source>
</evidence>
<evidence type="ECO:0000313" key="5">
    <source>
        <dbReference type="Proteomes" id="UP000663829"/>
    </source>
</evidence>
<name>A0A814SAH7_9BILA</name>
<keyword evidence="2" id="KW-1133">Transmembrane helix</keyword>
<evidence type="ECO:0000256" key="1">
    <source>
        <dbReference type="SAM" id="MobiDB-lite"/>
    </source>
</evidence>
<reference evidence="3" key="1">
    <citation type="submission" date="2021-02" db="EMBL/GenBank/DDBJ databases">
        <authorList>
            <person name="Nowell W R."/>
        </authorList>
    </citation>
    <scope>NUCLEOTIDE SEQUENCE</scope>
</reference>
<keyword evidence="5" id="KW-1185">Reference proteome</keyword>
<dbReference type="GO" id="GO:0004623">
    <property type="term" value="F:phospholipase A2 activity"/>
    <property type="evidence" value="ECO:0007669"/>
    <property type="project" value="TreeGrafter"/>
</dbReference>
<dbReference type="AlphaFoldDB" id="A0A814SAH7"/>
<sequence length="213" mass="24405">MLKDLVATGRYDTSDDFTVVIQPFLTETKIPRTDKPGNPIDFSYFAPDCFHFSGKGHSITALSLWNNMLEPVEQKQTFWHKGEALECPTEEHPYFFTSKNSVGVSKWKKTTNFPVKESAVPFVSGKISSTRQKPNTISSTVHSRTRHHKHHQKNDELSFNYKQKLMLITGIGLISMFILILACGIRKRQNINLFINGDKLSWKNPQNSMQIMK</sequence>
<feature type="compositionally biased region" description="Basic residues" evidence="1">
    <location>
        <begin position="143"/>
        <end position="152"/>
    </location>
</feature>
<dbReference type="PANTHER" id="PTHR21325">
    <property type="entry name" value="PHOSPHOLIPASE B, PLB1"/>
    <property type="match status" value="1"/>
</dbReference>
<protein>
    <submittedName>
        <fullName evidence="3">Uncharacterized protein</fullName>
    </submittedName>
</protein>
<dbReference type="EMBL" id="CAJNOQ010006727">
    <property type="protein sequence ID" value="CAF1145471.1"/>
    <property type="molecule type" value="Genomic_DNA"/>
</dbReference>
<keyword evidence="2" id="KW-0812">Transmembrane</keyword>
<feature type="compositionally biased region" description="Polar residues" evidence="1">
    <location>
        <begin position="130"/>
        <end position="142"/>
    </location>
</feature>
<comment type="caution">
    <text evidence="3">The sequence shown here is derived from an EMBL/GenBank/DDBJ whole genome shotgun (WGS) entry which is preliminary data.</text>
</comment>
<organism evidence="3 5">
    <name type="scientific">Didymodactylos carnosus</name>
    <dbReference type="NCBI Taxonomy" id="1234261"/>
    <lineage>
        <taxon>Eukaryota</taxon>
        <taxon>Metazoa</taxon>
        <taxon>Spiralia</taxon>
        <taxon>Gnathifera</taxon>
        <taxon>Rotifera</taxon>
        <taxon>Eurotatoria</taxon>
        <taxon>Bdelloidea</taxon>
        <taxon>Philodinida</taxon>
        <taxon>Philodinidae</taxon>
        <taxon>Didymodactylos</taxon>
    </lineage>
</organism>
<dbReference type="EMBL" id="CAJOBC010006727">
    <property type="protein sequence ID" value="CAF3909110.1"/>
    <property type="molecule type" value="Genomic_DNA"/>
</dbReference>
<dbReference type="PANTHER" id="PTHR21325:SF31">
    <property type="entry name" value="GH22081P-RELATED"/>
    <property type="match status" value="1"/>
</dbReference>
<dbReference type="Proteomes" id="UP000681722">
    <property type="component" value="Unassembled WGS sequence"/>
</dbReference>
<proteinExistence type="predicted"/>
<dbReference type="GO" id="GO:0031526">
    <property type="term" value="C:brush border membrane"/>
    <property type="evidence" value="ECO:0007669"/>
    <property type="project" value="TreeGrafter"/>
</dbReference>
<dbReference type="GO" id="GO:0004622">
    <property type="term" value="F:phosphatidylcholine lysophospholipase activity"/>
    <property type="evidence" value="ECO:0007669"/>
    <property type="project" value="TreeGrafter"/>
</dbReference>
<gene>
    <name evidence="3" type="ORF">GPM918_LOCUS20907</name>
    <name evidence="4" type="ORF">SRO942_LOCUS20904</name>
</gene>
<evidence type="ECO:0000313" key="4">
    <source>
        <dbReference type="EMBL" id="CAF3909110.1"/>
    </source>
</evidence>
<evidence type="ECO:0000256" key="2">
    <source>
        <dbReference type="SAM" id="Phobius"/>
    </source>
</evidence>
<dbReference type="GO" id="GO:0006644">
    <property type="term" value="P:phospholipid metabolic process"/>
    <property type="evidence" value="ECO:0007669"/>
    <property type="project" value="TreeGrafter"/>
</dbReference>
<dbReference type="GO" id="GO:0050253">
    <property type="term" value="F:retinyl-palmitate esterase activity"/>
    <property type="evidence" value="ECO:0007669"/>
    <property type="project" value="TreeGrafter"/>
</dbReference>
<dbReference type="OrthoDB" id="10265800at2759"/>
<accession>A0A814SAH7</accession>
<feature type="transmembrane region" description="Helical" evidence="2">
    <location>
        <begin position="165"/>
        <end position="185"/>
    </location>
</feature>